<dbReference type="RefSeq" id="WP_309532900.1">
    <property type="nucleotide sequence ID" value="NZ_CP133721.1"/>
</dbReference>
<sequence length="439" mass="50483">MKKNLFVLFYTLIIIAVGHAQKKQALQPNGYVISIAAKNIQNEKLLLYMQYGTSKKQIVTDSTVIKTNDQKIEFKEDKKIIGAIYFFKLASQSNPIELAIDNGARFSITINDKNIDNLQVNNNELNKDFINFQRQNKTTSIDVKTAARTVLIQKYPTSILNLYLAIENKIVAPIPTTDIEKIAYRDAYFNFMKRDDKRVYLLPNINKFLYRYIQILPVTNENYIANIDVALKGLDCNSKSYPVFAKYFLSNLTFFESKNLEKAYNHLYTNYVKDNPCKSFTNSDLNSYSNRFDTNQKVPMGATIPDAEFITKDSVAYSLSKIYTENDYTFIAFYSPSCPHCEEKMPQVAAYFNTATKRLPNKKIQLVAILNDVIEEKWQSFIIAKNLTNVLNLKSTDATRKYQQDLNAFSNPSYYLVDKTGTVLLKSFNTQALNELMQN</sequence>
<organism evidence="2 3">
    <name type="scientific">Flavobacterium nakdongensis</name>
    <dbReference type="NCBI Taxonomy" id="3073563"/>
    <lineage>
        <taxon>Bacteria</taxon>
        <taxon>Pseudomonadati</taxon>
        <taxon>Bacteroidota</taxon>
        <taxon>Flavobacteriia</taxon>
        <taxon>Flavobacteriales</taxon>
        <taxon>Flavobacteriaceae</taxon>
        <taxon>Flavobacterium</taxon>
    </lineage>
</organism>
<accession>A0ABY9RBJ5</accession>
<dbReference type="SUPFAM" id="SSF52833">
    <property type="entry name" value="Thioredoxin-like"/>
    <property type="match status" value="1"/>
</dbReference>
<dbReference type="EMBL" id="CP133721">
    <property type="protein sequence ID" value="WMW78603.1"/>
    <property type="molecule type" value="Genomic_DNA"/>
</dbReference>
<dbReference type="InterPro" id="IPR036249">
    <property type="entry name" value="Thioredoxin-like_sf"/>
</dbReference>
<dbReference type="InterPro" id="IPR013740">
    <property type="entry name" value="Redoxin"/>
</dbReference>
<name>A0ABY9RBJ5_9FLAO</name>
<evidence type="ECO:0000313" key="3">
    <source>
        <dbReference type="Proteomes" id="UP001180481"/>
    </source>
</evidence>
<dbReference type="InterPro" id="IPR013766">
    <property type="entry name" value="Thioredoxin_domain"/>
</dbReference>
<evidence type="ECO:0000313" key="2">
    <source>
        <dbReference type="EMBL" id="WMW78603.1"/>
    </source>
</evidence>
<dbReference type="Pfam" id="PF08534">
    <property type="entry name" value="Redoxin"/>
    <property type="match status" value="1"/>
</dbReference>
<keyword evidence="3" id="KW-1185">Reference proteome</keyword>
<proteinExistence type="predicted"/>
<gene>
    <name evidence="2" type="ORF">RF683_03945</name>
</gene>
<dbReference type="Gene3D" id="3.40.30.10">
    <property type="entry name" value="Glutaredoxin"/>
    <property type="match status" value="1"/>
</dbReference>
<evidence type="ECO:0000259" key="1">
    <source>
        <dbReference type="PROSITE" id="PS51352"/>
    </source>
</evidence>
<dbReference type="PROSITE" id="PS51352">
    <property type="entry name" value="THIOREDOXIN_2"/>
    <property type="match status" value="1"/>
</dbReference>
<dbReference type="Proteomes" id="UP001180481">
    <property type="component" value="Chromosome"/>
</dbReference>
<reference evidence="2" key="1">
    <citation type="submission" date="2023-09" db="EMBL/GenBank/DDBJ databases">
        <title>Flavobacterium sp. 20NA77.7 isolated from freshwater.</title>
        <authorList>
            <person name="Le V."/>
            <person name="Ko S.-R."/>
            <person name="Ahn C.-Y."/>
            <person name="Oh H.-M."/>
        </authorList>
    </citation>
    <scope>NUCLEOTIDE SEQUENCE</scope>
    <source>
        <strain evidence="2">20NA77.7</strain>
    </source>
</reference>
<feature type="domain" description="Thioredoxin" evidence="1">
    <location>
        <begin position="298"/>
        <end position="438"/>
    </location>
</feature>
<protein>
    <submittedName>
        <fullName evidence="2">Thioredoxin-like domain-containing protein</fullName>
    </submittedName>
</protein>